<evidence type="ECO:0000256" key="5">
    <source>
        <dbReference type="ARBA" id="ARBA00016406"/>
    </source>
</evidence>
<dbReference type="InterPro" id="IPR036188">
    <property type="entry name" value="FAD/NAD-bd_sf"/>
</dbReference>
<dbReference type="Gene3D" id="3.50.50.60">
    <property type="entry name" value="FAD/NAD(P)-binding domain"/>
    <property type="match status" value="1"/>
</dbReference>
<evidence type="ECO:0000256" key="12">
    <source>
        <dbReference type="ARBA" id="ARBA00031158"/>
    </source>
</evidence>
<dbReference type="RefSeq" id="WP_117361970.1">
    <property type="nucleotide sequence ID" value="NZ_QURH01001054.1"/>
</dbReference>
<evidence type="ECO:0000256" key="6">
    <source>
        <dbReference type="ARBA" id="ARBA00022630"/>
    </source>
</evidence>
<keyword evidence="7" id="KW-0274">FAD</keyword>
<evidence type="ECO:0000256" key="13">
    <source>
        <dbReference type="ARBA" id="ARBA00032493"/>
    </source>
</evidence>
<evidence type="ECO:0000256" key="16">
    <source>
        <dbReference type="SAM" id="MobiDB-lite"/>
    </source>
</evidence>
<organism evidence="17 18">
    <name type="scientific">Actinomadura logoneensis</name>
    <dbReference type="NCBI Taxonomy" id="2293572"/>
    <lineage>
        <taxon>Bacteria</taxon>
        <taxon>Bacillati</taxon>
        <taxon>Actinomycetota</taxon>
        <taxon>Actinomycetes</taxon>
        <taxon>Streptosporangiales</taxon>
        <taxon>Thermomonosporaceae</taxon>
        <taxon>Actinomadura</taxon>
    </lineage>
</organism>
<evidence type="ECO:0000313" key="18">
    <source>
        <dbReference type="Proteomes" id="UP000261811"/>
    </source>
</evidence>
<dbReference type="SUPFAM" id="SSF51905">
    <property type="entry name" value="FAD/NAD(P)-binding domain"/>
    <property type="match status" value="1"/>
</dbReference>
<evidence type="ECO:0000256" key="11">
    <source>
        <dbReference type="ARBA" id="ARBA00029939"/>
    </source>
</evidence>
<dbReference type="EMBL" id="QURH01001054">
    <property type="protein sequence ID" value="RFU36347.1"/>
    <property type="molecule type" value="Genomic_DNA"/>
</dbReference>
<dbReference type="InterPro" id="IPR025700">
    <property type="entry name" value="Lys/Orn_oxygenase"/>
</dbReference>
<dbReference type="Proteomes" id="UP000261811">
    <property type="component" value="Unassembled WGS sequence"/>
</dbReference>
<evidence type="ECO:0000256" key="15">
    <source>
        <dbReference type="ARBA" id="ARBA00048407"/>
    </source>
</evidence>
<proteinExistence type="inferred from homology"/>
<reference evidence="17 18" key="1">
    <citation type="submission" date="2018-08" db="EMBL/GenBank/DDBJ databases">
        <title>Actinomadura jelena sp. nov., a novel Actinomycete isolated from soil in Chad.</title>
        <authorList>
            <person name="Shi L."/>
        </authorList>
    </citation>
    <scope>NUCLEOTIDE SEQUENCE [LARGE SCALE GENOMIC DNA]</scope>
    <source>
        <strain evidence="17 18">NEAU-G17</strain>
    </source>
</reference>
<gene>
    <name evidence="17" type="ORF">DZF91_38575</name>
</gene>
<keyword evidence="10 17" id="KW-0503">Monooxygenase</keyword>
<name>A0A372J8P1_9ACTN</name>
<protein>
    <recommendedName>
        <fullName evidence="5">L-lysine N6-monooxygenase MbtG</fullName>
        <ecNumber evidence="4">1.14.13.59</ecNumber>
    </recommendedName>
    <alternativeName>
        <fullName evidence="14">Lysine 6-N-hydroxylase</fullName>
    </alternativeName>
    <alternativeName>
        <fullName evidence="13">Lysine N6-hydroxylase</fullName>
    </alternativeName>
    <alternativeName>
        <fullName evidence="11">Lysine-N-oxygenase</fullName>
    </alternativeName>
    <alternativeName>
        <fullName evidence="12">Mycobactin synthase protein G</fullName>
    </alternativeName>
</protein>
<keyword evidence="9" id="KW-0560">Oxidoreductase</keyword>
<comment type="caution">
    <text evidence="17">The sequence shown here is derived from an EMBL/GenBank/DDBJ whole genome shotgun (WGS) entry which is preliminary data.</text>
</comment>
<comment type="catalytic activity">
    <reaction evidence="15">
        <text>L-lysine + NADPH + O2 = N(6)-hydroxy-L-lysine + NADP(+) + H2O</text>
        <dbReference type="Rhea" id="RHEA:23228"/>
        <dbReference type="ChEBI" id="CHEBI:15377"/>
        <dbReference type="ChEBI" id="CHEBI:15379"/>
        <dbReference type="ChEBI" id="CHEBI:32551"/>
        <dbReference type="ChEBI" id="CHEBI:57783"/>
        <dbReference type="ChEBI" id="CHEBI:57820"/>
        <dbReference type="ChEBI" id="CHEBI:58349"/>
        <dbReference type="EC" id="1.14.13.59"/>
    </reaction>
</comment>
<dbReference type="GO" id="GO:0047091">
    <property type="term" value="F:L-lysine 6-monooxygenase (NADPH) activity"/>
    <property type="evidence" value="ECO:0007669"/>
    <property type="project" value="UniProtKB-EC"/>
</dbReference>
<keyword evidence="8" id="KW-0521">NADP</keyword>
<accession>A0A372J8P1</accession>
<keyword evidence="6" id="KW-0285">Flavoprotein</keyword>
<comment type="cofactor">
    <cofactor evidence="1">
        <name>FAD</name>
        <dbReference type="ChEBI" id="CHEBI:57692"/>
    </cofactor>
</comment>
<evidence type="ECO:0000256" key="14">
    <source>
        <dbReference type="ARBA" id="ARBA00032738"/>
    </source>
</evidence>
<dbReference type="OrthoDB" id="7527071at2"/>
<evidence type="ECO:0000256" key="7">
    <source>
        <dbReference type="ARBA" id="ARBA00022827"/>
    </source>
</evidence>
<dbReference type="Pfam" id="PF13434">
    <property type="entry name" value="Lys_Orn_oxgnase"/>
    <property type="match status" value="1"/>
</dbReference>
<evidence type="ECO:0000256" key="8">
    <source>
        <dbReference type="ARBA" id="ARBA00022857"/>
    </source>
</evidence>
<comment type="similarity">
    <text evidence="3">Belongs to the lysine N(6)-hydroxylase/L-ornithine N(5)-oxygenase family.</text>
</comment>
<keyword evidence="18" id="KW-1185">Reference proteome</keyword>
<feature type="compositionally biased region" description="Basic and acidic residues" evidence="16">
    <location>
        <begin position="440"/>
        <end position="453"/>
    </location>
</feature>
<dbReference type="PANTHER" id="PTHR42802:SF1">
    <property type="entry name" value="L-ORNITHINE N(5)-MONOOXYGENASE"/>
    <property type="match status" value="1"/>
</dbReference>
<dbReference type="EC" id="1.14.13.59" evidence="4"/>
<evidence type="ECO:0000313" key="17">
    <source>
        <dbReference type="EMBL" id="RFU36347.1"/>
    </source>
</evidence>
<dbReference type="PANTHER" id="PTHR42802">
    <property type="entry name" value="MONOOXYGENASE"/>
    <property type="match status" value="1"/>
</dbReference>
<evidence type="ECO:0000256" key="10">
    <source>
        <dbReference type="ARBA" id="ARBA00023033"/>
    </source>
</evidence>
<dbReference type="AlphaFoldDB" id="A0A372J8P1"/>
<comment type="pathway">
    <text evidence="2">Siderophore biosynthesis.</text>
</comment>
<evidence type="ECO:0000256" key="3">
    <source>
        <dbReference type="ARBA" id="ARBA00007588"/>
    </source>
</evidence>
<evidence type="ECO:0000256" key="9">
    <source>
        <dbReference type="ARBA" id="ARBA00023002"/>
    </source>
</evidence>
<sequence length="465" mass="51812">MSAGYGTRASQRSVQDADRVHDILGIGFGPSNLALAIAAMEHNATPGAPQVSVGFLEKQRTFGWHTGMLLDGATMQVSFLKDLATLRNPVSPFGFLSYLHAKGRLVDFINHKVLYPSRVEFHDYLRWCADQLDPLVDYGYEAVSARPVEEDGEVVRFEVVARDWHTGRLVERSGRNLVMAPGLRRRLPEGVVESKRVWHSADLLKRIEEFDGRTPRRFVVLGAGQSAAEVTHHLYHAFPSAEVCAVFSRYGYSQSDDSPLANRIFDPAAVDDFFGASEQAKADLQRYHSNTNYSVVDVDLIEELYRSWYLERVRNHNRLRLLNMTTLLDVADKGEEIEVTLRHAPTEATETLRADLLVCATGYSPADARPLLGDVRRLLWTDERGLPRVGRDYRIAADERVVGGIYLCGGTEHSHGITSSLLSNAAVRAGEILASVLDRAEGRPHRAETRPERPLTVPVASESAR</sequence>
<evidence type="ECO:0000256" key="1">
    <source>
        <dbReference type="ARBA" id="ARBA00001974"/>
    </source>
</evidence>
<evidence type="ECO:0000256" key="4">
    <source>
        <dbReference type="ARBA" id="ARBA00013076"/>
    </source>
</evidence>
<feature type="region of interest" description="Disordered" evidence="16">
    <location>
        <begin position="440"/>
        <end position="465"/>
    </location>
</feature>
<evidence type="ECO:0000256" key="2">
    <source>
        <dbReference type="ARBA" id="ARBA00004924"/>
    </source>
</evidence>